<dbReference type="GO" id="GO:0005886">
    <property type="term" value="C:plasma membrane"/>
    <property type="evidence" value="ECO:0007669"/>
    <property type="project" value="UniProtKB-SubCell"/>
</dbReference>
<dbReference type="Pfam" id="PF07690">
    <property type="entry name" value="MFS_1"/>
    <property type="match status" value="1"/>
</dbReference>
<dbReference type="Proteomes" id="UP000270342">
    <property type="component" value="Unassembled WGS sequence"/>
</dbReference>
<keyword evidence="3" id="KW-0813">Transport</keyword>
<dbReference type="SUPFAM" id="SSF103473">
    <property type="entry name" value="MFS general substrate transporter"/>
    <property type="match status" value="1"/>
</dbReference>
<dbReference type="Gene3D" id="1.20.1720.10">
    <property type="entry name" value="Multidrug resistance protein D"/>
    <property type="match status" value="1"/>
</dbReference>
<dbReference type="PANTHER" id="PTHR42718:SF9">
    <property type="entry name" value="MAJOR FACILITATOR SUPERFAMILY MULTIDRUG TRANSPORTER MFSC"/>
    <property type="match status" value="1"/>
</dbReference>
<evidence type="ECO:0000256" key="6">
    <source>
        <dbReference type="ARBA" id="ARBA00022989"/>
    </source>
</evidence>
<keyword evidence="5 8" id="KW-0812">Transmembrane</keyword>
<keyword evidence="7 8" id="KW-0472">Membrane</keyword>
<feature type="transmembrane region" description="Helical" evidence="8">
    <location>
        <begin position="154"/>
        <end position="175"/>
    </location>
</feature>
<keyword evidence="11" id="KW-1185">Reference proteome</keyword>
<feature type="transmembrane region" description="Helical" evidence="8">
    <location>
        <begin position="460"/>
        <end position="478"/>
    </location>
</feature>
<evidence type="ECO:0000256" key="4">
    <source>
        <dbReference type="ARBA" id="ARBA00022475"/>
    </source>
</evidence>
<dbReference type="PROSITE" id="PS50850">
    <property type="entry name" value="MFS"/>
    <property type="match status" value="1"/>
</dbReference>
<proteinExistence type="inferred from homology"/>
<keyword evidence="6 8" id="KW-1133">Transmembrane helix</keyword>
<evidence type="ECO:0000256" key="7">
    <source>
        <dbReference type="ARBA" id="ARBA00023136"/>
    </source>
</evidence>
<comment type="caution">
    <text evidence="10">The sequence shown here is derived from an EMBL/GenBank/DDBJ whole genome shotgun (WGS) entry which is preliminary data.</text>
</comment>
<feature type="domain" description="Major facilitator superfamily (MFS) profile" evidence="9">
    <location>
        <begin position="2"/>
        <end position="484"/>
    </location>
</feature>
<feature type="transmembrane region" description="Helical" evidence="8">
    <location>
        <begin position="218"/>
        <end position="236"/>
    </location>
</feature>
<dbReference type="EMBL" id="RBZU01000004">
    <property type="protein sequence ID" value="RKP55663.1"/>
    <property type="molecule type" value="Genomic_DNA"/>
</dbReference>
<dbReference type="InterPro" id="IPR004638">
    <property type="entry name" value="EmrB-like"/>
</dbReference>
<evidence type="ECO:0000313" key="11">
    <source>
        <dbReference type="Proteomes" id="UP000270342"/>
    </source>
</evidence>
<evidence type="ECO:0000313" key="10">
    <source>
        <dbReference type="EMBL" id="RKP55663.1"/>
    </source>
</evidence>
<dbReference type="InterPro" id="IPR036259">
    <property type="entry name" value="MFS_trans_sf"/>
</dbReference>
<comment type="similarity">
    <text evidence="2">Belongs to the major facilitator superfamily. EmrB family.</text>
</comment>
<feature type="transmembrane region" description="Helical" evidence="8">
    <location>
        <begin position="68"/>
        <end position="85"/>
    </location>
</feature>
<organism evidence="10 11">
    <name type="scientific">Pararobbsia silviterrae</name>
    <dbReference type="NCBI Taxonomy" id="1792498"/>
    <lineage>
        <taxon>Bacteria</taxon>
        <taxon>Pseudomonadati</taxon>
        <taxon>Pseudomonadota</taxon>
        <taxon>Betaproteobacteria</taxon>
        <taxon>Burkholderiales</taxon>
        <taxon>Burkholderiaceae</taxon>
        <taxon>Pararobbsia</taxon>
    </lineage>
</organism>
<evidence type="ECO:0000256" key="8">
    <source>
        <dbReference type="SAM" id="Phobius"/>
    </source>
</evidence>
<gene>
    <name evidence="10" type="ORF">D7S86_10540</name>
</gene>
<sequence>MITVSLMLATLMQTLDSTIANVALPHMQGTLSASADEITWVLTSYIVAAAIATPLTGWLSDHLGVKRLLAIAVGGFTIASAFCGLSETLPQIIGSRLLQGIFGASLVPLSQSILLDINPREKQGQAMAVWGMGVMVGPILGPTLGGWLTDSYNWRWVFFINLPVGAFALFGVLTYLPDRRKGTGHALDFFGFATLSLAIGAFQALLDRGEQLDWFGSLEIQIEALIAAISFAFFIVHTATAGKRSFFRATLLLDRNFVTGTCFIFVIGAVLYATRALLPPMLQTLMGYPVATTGLVTAPSGIGTMIAMMLAGRLLGKIEARLLLLTGFLISALALFLMMRYTIVLSRANIIWPGVIQGFGLGLVFVPLSSVSFSSLGADLRADGTAIYSLMRNLGSSLGISIIQTMVTRNTQISHSSLVGSVTPFNAAIREQFDPNSPMSMALLDRLIGQQASMIAYNDAFKLMFIATLVIVPMLVLIRKPRHHAKPDPEDLHVAMD</sequence>
<feature type="transmembrane region" description="Helical" evidence="8">
    <location>
        <begin position="97"/>
        <end position="115"/>
    </location>
</feature>
<feature type="transmembrane region" description="Helical" evidence="8">
    <location>
        <begin position="350"/>
        <end position="373"/>
    </location>
</feature>
<comment type="subcellular location">
    <subcellularLocation>
        <location evidence="1">Cell membrane</location>
        <topology evidence="1">Multi-pass membrane protein</topology>
    </subcellularLocation>
</comment>
<feature type="transmembrane region" description="Helical" evidence="8">
    <location>
        <begin position="127"/>
        <end position="148"/>
    </location>
</feature>
<name>A0A494Y2I5_9BURK</name>
<dbReference type="CDD" id="cd17503">
    <property type="entry name" value="MFS_LmrB_MDR_like"/>
    <property type="match status" value="1"/>
</dbReference>
<feature type="transmembrane region" description="Helical" evidence="8">
    <location>
        <begin position="257"/>
        <end position="278"/>
    </location>
</feature>
<feature type="transmembrane region" description="Helical" evidence="8">
    <location>
        <begin position="38"/>
        <end position="56"/>
    </location>
</feature>
<dbReference type="OrthoDB" id="9807274at2"/>
<feature type="transmembrane region" description="Helical" evidence="8">
    <location>
        <begin position="290"/>
        <end position="310"/>
    </location>
</feature>
<feature type="transmembrane region" description="Helical" evidence="8">
    <location>
        <begin position="322"/>
        <end position="344"/>
    </location>
</feature>
<dbReference type="PANTHER" id="PTHR42718">
    <property type="entry name" value="MAJOR FACILITATOR SUPERFAMILY MULTIDRUG TRANSPORTER MFSC"/>
    <property type="match status" value="1"/>
</dbReference>
<dbReference type="InterPro" id="IPR011701">
    <property type="entry name" value="MFS"/>
</dbReference>
<evidence type="ECO:0000256" key="1">
    <source>
        <dbReference type="ARBA" id="ARBA00004651"/>
    </source>
</evidence>
<dbReference type="NCBIfam" id="TIGR00711">
    <property type="entry name" value="efflux_EmrB"/>
    <property type="match status" value="1"/>
</dbReference>
<evidence type="ECO:0000256" key="2">
    <source>
        <dbReference type="ARBA" id="ARBA00008537"/>
    </source>
</evidence>
<evidence type="ECO:0000259" key="9">
    <source>
        <dbReference type="PROSITE" id="PS50850"/>
    </source>
</evidence>
<reference evidence="10 11" key="1">
    <citation type="submission" date="2018-10" db="EMBL/GenBank/DDBJ databases">
        <title>Robbsia sp. DHC34, isolated from soil.</title>
        <authorList>
            <person name="Gao Z.-H."/>
            <person name="Qiu L.-H."/>
        </authorList>
    </citation>
    <scope>NUCLEOTIDE SEQUENCE [LARGE SCALE GENOMIC DNA]</scope>
    <source>
        <strain evidence="10 11">DHC34</strain>
    </source>
</reference>
<dbReference type="RefSeq" id="WP_121086182.1">
    <property type="nucleotide sequence ID" value="NZ_RBZU01000004.1"/>
</dbReference>
<accession>A0A494Y2I5</accession>
<evidence type="ECO:0000256" key="3">
    <source>
        <dbReference type="ARBA" id="ARBA00022448"/>
    </source>
</evidence>
<dbReference type="InterPro" id="IPR020846">
    <property type="entry name" value="MFS_dom"/>
</dbReference>
<evidence type="ECO:0000256" key="5">
    <source>
        <dbReference type="ARBA" id="ARBA00022692"/>
    </source>
</evidence>
<dbReference type="GO" id="GO:0022857">
    <property type="term" value="F:transmembrane transporter activity"/>
    <property type="evidence" value="ECO:0007669"/>
    <property type="project" value="InterPro"/>
</dbReference>
<protein>
    <submittedName>
        <fullName evidence="10">DHA2 family efflux MFS transporter permease subunit</fullName>
    </submittedName>
</protein>
<feature type="transmembrane region" description="Helical" evidence="8">
    <location>
        <begin position="187"/>
        <end position="206"/>
    </location>
</feature>
<dbReference type="AlphaFoldDB" id="A0A494Y2I5"/>
<dbReference type="Gene3D" id="1.20.1250.20">
    <property type="entry name" value="MFS general substrate transporter like domains"/>
    <property type="match status" value="1"/>
</dbReference>
<keyword evidence="4" id="KW-1003">Cell membrane</keyword>